<keyword evidence="4" id="KW-1185">Reference proteome</keyword>
<dbReference type="PANTHER" id="PTHR30290:SF65">
    <property type="entry name" value="MONOACYL PHOSPHATIDYLINOSITOL TETRAMANNOSIDE-BINDING PROTEIN LPQW-RELATED"/>
    <property type="match status" value="1"/>
</dbReference>
<accession>A0ABT1HFY8</accession>
<evidence type="ECO:0000313" key="4">
    <source>
        <dbReference type="Proteomes" id="UP001206895"/>
    </source>
</evidence>
<dbReference type="PANTHER" id="PTHR30290">
    <property type="entry name" value="PERIPLASMIC BINDING COMPONENT OF ABC TRANSPORTER"/>
    <property type="match status" value="1"/>
</dbReference>
<dbReference type="Gene3D" id="3.90.76.10">
    <property type="entry name" value="Dipeptide-binding Protein, Domain 1"/>
    <property type="match status" value="1"/>
</dbReference>
<evidence type="ECO:0000256" key="1">
    <source>
        <dbReference type="SAM" id="SignalP"/>
    </source>
</evidence>
<dbReference type="RefSeq" id="WP_253661737.1">
    <property type="nucleotide sequence ID" value="NZ_BAAAJQ010000001.1"/>
</dbReference>
<name>A0ABT1HFY8_9NOCA</name>
<dbReference type="InterPro" id="IPR039424">
    <property type="entry name" value="SBP_5"/>
</dbReference>
<dbReference type="InterPro" id="IPR000914">
    <property type="entry name" value="SBP_5_dom"/>
</dbReference>
<dbReference type="Gene3D" id="3.10.105.10">
    <property type="entry name" value="Dipeptide-binding Protein, Domain 3"/>
    <property type="match status" value="1"/>
</dbReference>
<dbReference type="CDD" id="cd08501">
    <property type="entry name" value="PBP2_Lpqw"/>
    <property type="match status" value="1"/>
</dbReference>
<evidence type="ECO:0000259" key="2">
    <source>
        <dbReference type="Pfam" id="PF00496"/>
    </source>
</evidence>
<dbReference type="Pfam" id="PF00496">
    <property type="entry name" value="SBP_bac_5"/>
    <property type="match status" value="1"/>
</dbReference>
<reference evidence="3 4" key="1">
    <citation type="submission" date="2022-06" db="EMBL/GenBank/DDBJ databases">
        <title>Genomic Encyclopedia of Archaeal and Bacterial Type Strains, Phase II (KMG-II): from individual species to whole genera.</title>
        <authorList>
            <person name="Goeker M."/>
        </authorList>
    </citation>
    <scope>NUCLEOTIDE SEQUENCE [LARGE SCALE GENOMIC DNA]</scope>
    <source>
        <strain evidence="3 4">DSM 44693</strain>
    </source>
</reference>
<dbReference type="EMBL" id="JAMTCJ010000002">
    <property type="protein sequence ID" value="MCP2176792.1"/>
    <property type="molecule type" value="Genomic_DNA"/>
</dbReference>
<dbReference type="SUPFAM" id="SSF53850">
    <property type="entry name" value="Periplasmic binding protein-like II"/>
    <property type="match status" value="1"/>
</dbReference>
<feature type="signal peptide" evidence="1">
    <location>
        <begin position="1"/>
        <end position="20"/>
    </location>
</feature>
<evidence type="ECO:0000313" key="3">
    <source>
        <dbReference type="EMBL" id="MCP2176792.1"/>
    </source>
</evidence>
<comment type="caution">
    <text evidence="3">The sequence shown here is derived from an EMBL/GenBank/DDBJ whole genome shotgun (WGS) entry which is preliminary data.</text>
</comment>
<keyword evidence="1" id="KW-0732">Signal</keyword>
<gene>
    <name evidence="3" type="ORF">LX13_002611</name>
</gene>
<protein>
    <submittedName>
        <fullName evidence="3">Peptide/nickel transport system substrate-binding protein</fullName>
    </submittedName>
</protein>
<dbReference type="PROSITE" id="PS51257">
    <property type="entry name" value="PROKAR_LIPOPROTEIN"/>
    <property type="match status" value="1"/>
</dbReference>
<feature type="chain" id="PRO_5045800263" evidence="1">
    <location>
        <begin position="21"/>
        <end position="557"/>
    </location>
</feature>
<proteinExistence type="predicted"/>
<dbReference type="Gene3D" id="3.40.190.10">
    <property type="entry name" value="Periplasmic binding protein-like II"/>
    <property type="match status" value="1"/>
</dbReference>
<organism evidence="3 4">
    <name type="scientific">Williamsia maris</name>
    <dbReference type="NCBI Taxonomy" id="72806"/>
    <lineage>
        <taxon>Bacteria</taxon>
        <taxon>Bacillati</taxon>
        <taxon>Actinomycetota</taxon>
        <taxon>Actinomycetes</taxon>
        <taxon>Mycobacteriales</taxon>
        <taxon>Nocardiaceae</taxon>
        <taxon>Williamsia</taxon>
    </lineage>
</organism>
<dbReference type="Proteomes" id="UP001206895">
    <property type="component" value="Unassembled WGS sequence"/>
</dbReference>
<sequence length="557" mass="60048">MKRHLWAAGAASLAVTLVLSGCGGSTDSTSSDTNDSLSKSAAQINEQPRQNIADTGTLTTALPEVSPQWNTFQADGTLYTLNLWRWYNPSLFTFAADGTASADPDYLTDYKKEVVGGNTVITYTINPKATFNDGTPIDWTAFEATWKANNGTNSAYSASSTDGYSQIGSVAQGTSSKQAVVTFRGPYAWPDGLFNVLLHPKALDPTFYNTAYINTPHSELGAGPYQLKSFDRTAGTVIFEKNPKWWGDPGKLDQRVFLQMDSQASINAFKNNQIDAVSVATKDRLAQVQGMGGISIRKSATPSQDLVTLNLASPPLRDVKVRSAILKSIDRKVVADVLFQGLGYSETEPGSFTLYPFQKGYADNLKGVIDFDSNTAKSELDAAGWAPGSDGIRTKDGQKLSLTFPVTGDDPTILNLARAIQAMEKSVGVDLQIQQKSSSEFSDIVTNKKFDFFLSGTYSSDPFGYAYFCQFWCSGSQLNQAGAGTAELDTQIRAVGQIADPAAQITAGNALERTLLGQYSNLPLDNGPTIIATKEKLANYGAGLFYIGRVQDIGFQK</sequence>
<feature type="domain" description="Solute-binding protein family 5" evidence="2">
    <location>
        <begin position="113"/>
        <end position="475"/>
    </location>
</feature>